<keyword evidence="1" id="KW-0812">Transmembrane</keyword>
<feature type="transmembrane region" description="Helical" evidence="1">
    <location>
        <begin position="113"/>
        <end position="138"/>
    </location>
</feature>
<keyword evidence="4" id="KW-1185">Reference proteome</keyword>
<keyword evidence="3" id="KW-0808">Transferase</keyword>
<accession>A0A1M6ZUY6</accession>
<dbReference type="STRING" id="1419482.SAMN05444266_10319"/>
<protein>
    <submittedName>
        <fullName evidence="3">Histidine kinase</fullName>
    </submittedName>
</protein>
<dbReference type="GO" id="GO:0016020">
    <property type="term" value="C:membrane"/>
    <property type="evidence" value="ECO:0007669"/>
    <property type="project" value="InterPro"/>
</dbReference>
<dbReference type="InterPro" id="IPR036890">
    <property type="entry name" value="HATPase_C_sf"/>
</dbReference>
<dbReference type="GO" id="GO:0000155">
    <property type="term" value="F:phosphorelay sensor kinase activity"/>
    <property type="evidence" value="ECO:0007669"/>
    <property type="project" value="InterPro"/>
</dbReference>
<dbReference type="AlphaFoldDB" id="A0A1M6ZUY6"/>
<dbReference type="InterPro" id="IPR050640">
    <property type="entry name" value="Bact_2-comp_sensor_kinase"/>
</dbReference>
<feature type="domain" description="Signal transduction histidine kinase internal region" evidence="2">
    <location>
        <begin position="157"/>
        <end position="234"/>
    </location>
</feature>
<feature type="transmembrane region" description="Helical" evidence="1">
    <location>
        <begin position="41"/>
        <end position="61"/>
    </location>
</feature>
<proteinExistence type="predicted"/>
<sequence>MIAIPRSRLGKKSIYAIYWIFYILIFGFIQAGPFHDYRNAFASELISLPMRALFVAIVLEVMMERLLFRKKGWLFVLLYIPLILLFAVIQRWIDNTFILEYFLTQWQKEPLLSISPFIYSVIKLQFVVTVPFSVKLFYNWMREQHRSMRMAEEKTQAELLILRNQFHPHFIFNVLNTLYAKTLVTSPESAEIVARMSSLLRFSIYEINTTRIPLEKEIKYLEDYIALQKVRFDHHQQISFHIDGTPDHKFLEPFILMAFVENSFKHSMPNEYGDSWITISISIQQEWLTAKIENSAVMGHSGHQLHNSNGGGVGLENVKRRLNLIYGENHTLKISQNEDSYFVYLKLKLESNESQY</sequence>
<dbReference type="InterPro" id="IPR010559">
    <property type="entry name" value="Sig_transdc_His_kin_internal"/>
</dbReference>
<evidence type="ECO:0000313" key="4">
    <source>
        <dbReference type="Proteomes" id="UP000184420"/>
    </source>
</evidence>
<name>A0A1M6ZUY6_9BACT</name>
<dbReference type="Pfam" id="PF06580">
    <property type="entry name" value="His_kinase"/>
    <property type="match status" value="1"/>
</dbReference>
<dbReference type="PANTHER" id="PTHR34220:SF7">
    <property type="entry name" value="SENSOR HISTIDINE KINASE YPDA"/>
    <property type="match status" value="1"/>
</dbReference>
<dbReference type="Gene3D" id="3.30.565.10">
    <property type="entry name" value="Histidine kinase-like ATPase, C-terminal domain"/>
    <property type="match status" value="1"/>
</dbReference>
<dbReference type="EMBL" id="FRBL01000003">
    <property type="protein sequence ID" value="SHL34234.1"/>
    <property type="molecule type" value="Genomic_DNA"/>
</dbReference>
<feature type="transmembrane region" description="Helical" evidence="1">
    <location>
        <begin position="73"/>
        <end position="93"/>
    </location>
</feature>
<keyword evidence="1" id="KW-0472">Membrane</keyword>
<dbReference type="Proteomes" id="UP000184420">
    <property type="component" value="Unassembled WGS sequence"/>
</dbReference>
<feature type="transmembrane region" description="Helical" evidence="1">
    <location>
        <begin position="12"/>
        <end position="29"/>
    </location>
</feature>
<evidence type="ECO:0000313" key="3">
    <source>
        <dbReference type="EMBL" id="SHL34234.1"/>
    </source>
</evidence>
<dbReference type="PANTHER" id="PTHR34220">
    <property type="entry name" value="SENSOR HISTIDINE KINASE YPDA"/>
    <property type="match status" value="1"/>
</dbReference>
<dbReference type="RefSeq" id="WP_073079630.1">
    <property type="nucleotide sequence ID" value="NZ_FRBL01000003.1"/>
</dbReference>
<organism evidence="3 4">
    <name type="scientific">Chitinophaga jiangningensis</name>
    <dbReference type="NCBI Taxonomy" id="1419482"/>
    <lineage>
        <taxon>Bacteria</taxon>
        <taxon>Pseudomonadati</taxon>
        <taxon>Bacteroidota</taxon>
        <taxon>Chitinophagia</taxon>
        <taxon>Chitinophagales</taxon>
        <taxon>Chitinophagaceae</taxon>
        <taxon>Chitinophaga</taxon>
    </lineage>
</organism>
<keyword evidence="3" id="KW-0418">Kinase</keyword>
<gene>
    <name evidence="3" type="ORF">SAMN05444266_10319</name>
</gene>
<evidence type="ECO:0000256" key="1">
    <source>
        <dbReference type="SAM" id="Phobius"/>
    </source>
</evidence>
<evidence type="ECO:0000259" key="2">
    <source>
        <dbReference type="Pfam" id="PF06580"/>
    </source>
</evidence>
<keyword evidence="1" id="KW-1133">Transmembrane helix</keyword>
<reference evidence="3 4" key="1">
    <citation type="submission" date="2016-11" db="EMBL/GenBank/DDBJ databases">
        <authorList>
            <person name="Jaros S."/>
            <person name="Januszkiewicz K."/>
            <person name="Wedrychowicz H."/>
        </authorList>
    </citation>
    <scope>NUCLEOTIDE SEQUENCE [LARGE SCALE GENOMIC DNA]</scope>
    <source>
        <strain evidence="3 4">DSM 27406</strain>
    </source>
</reference>
<dbReference type="SUPFAM" id="SSF55874">
    <property type="entry name" value="ATPase domain of HSP90 chaperone/DNA topoisomerase II/histidine kinase"/>
    <property type="match status" value="1"/>
</dbReference>